<dbReference type="InterPro" id="IPR001380">
    <property type="entry name" value="Ribosomal_eL13"/>
</dbReference>
<dbReference type="AlphaFoldDB" id="A0AAW2H7T0"/>
<dbReference type="GO" id="GO:0022625">
    <property type="term" value="C:cytosolic large ribosomal subunit"/>
    <property type="evidence" value="ECO:0007669"/>
    <property type="project" value="TreeGrafter"/>
</dbReference>
<dbReference type="PANTHER" id="PTHR11722">
    <property type="entry name" value="60S RIBOSOMAL PROTEIN L13"/>
    <property type="match status" value="1"/>
</dbReference>
<dbReference type="Pfam" id="PF01294">
    <property type="entry name" value="Ribosomal_L13e"/>
    <property type="match status" value="1"/>
</dbReference>
<protein>
    <recommendedName>
        <fullName evidence="4">Large ribosomal subunit protein eL13</fullName>
    </recommendedName>
    <alternativeName>
        <fullName evidence="5">60S ribosomal protein L13</fullName>
    </alternativeName>
</protein>
<sequence>MRLRKEKAEKMYPMPVEKLRPVVRCSSIRYNIKQRLGRGFTPEECRGAGLDYNYARTIGIAVDMRRRNMNKETFDENVERLKLYTSRLTIYKDKEEAKRSGVVQHTGKIMPVKRAVPVVQTVKIDEIAQRFPSK</sequence>
<evidence type="ECO:0000256" key="3">
    <source>
        <dbReference type="ARBA" id="ARBA00023274"/>
    </source>
</evidence>
<name>A0AAW2H7T0_9NEOP</name>
<proteinExistence type="inferred from homology"/>
<dbReference type="HAMAP" id="MF_00499">
    <property type="entry name" value="Ribosomal_eL13"/>
    <property type="match status" value="1"/>
</dbReference>
<dbReference type="GO" id="GO:0003723">
    <property type="term" value="F:RNA binding"/>
    <property type="evidence" value="ECO:0007669"/>
    <property type="project" value="TreeGrafter"/>
</dbReference>
<evidence type="ECO:0000256" key="2">
    <source>
        <dbReference type="ARBA" id="ARBA00022980"/>
    </source>
</evidence>
<dbReference type="EMBL" id="JARGDH010000006">
    <property type="protein sequence ID" value="KAL0265774.1"/>
    <property type="molecule type" value="Genomic_DNA"/>
</dbReference>
<organism evidence="6">
    <name type="scientific">Menopon gallinae</name>
    <name type="common">poultry shaft louse</name>
    <dbReference type="NCBI Taxonomy" id="328185"/>
    <lineage>
        <taxon>Eukaryota</taxon>
        <taxon>Metazoa</taxon>
        <taxon>Ecdysozoa</taxon>
        <taxon>Arthropoda</taxon>
        <taxon>Hexapoda</taxon>
        <taxon>Insecta</taxon>
        <taxon>Pterygota</taxon>
        <taxon>Neoptera</taxon>
        <taxon>Paraneoptera</taxon>
        <taxon>Psocodea</taxon>
        <taxon>Troctomorpha</taxon>
        <taxon>Phthiraptera</taxon>
        <taxon>Amblycera</taxon>
        <taxon>Menoponidae</taxon>
        <taxon>Menopon</taxon>
    </lineage>
</organism>
<dbReference type="GO" id="GO:0003735">
    <property type="term" value="F:structural constituent of ribosome"/>
    <property type="evidence" value="ECO:0007669"/>
    <property type="project" value="InterPro"/>
</dbReference>
<evidence type="ECO:0000256" key="1">
    <source>
        <dbReference type="ARBA" id="ARBA00005640"/>
    </source>
</evidence>
<evidence type="ECO:0000256" key="4">
    <source>
        <dbReference type="ARBA" id="ARBA00035216"/>
    </source>
</evidence>
<evidence type="ECO:0000313" key="6">
    <source>
        <dbReference type="EMBL" id="KAL0265774.1"/>
    </source>
</evidence>
<dbReference type="GO" id="GO:0006412">
    <property type="term" value="P:translation"/>
    <property type="evidence" value="ECO:0007669"/>
    <property type="project" value="InterPro"/>
</dbReference>
<keyword evidence="2" id="KW-0689">Ribosomal protein</keyword>
<dbReference type="PANTHER" id="PTHR11722:SF0">
    <property type="entry name" value="LARGE RIBOSOMAL SUBUNIT PROTEIN EL13"/>
    <property type="match status" value="1"/>
</dbReference>
<comment type="caution">
    <text evidence="6">The sequence shown here is derived from an EMBL/GenBank/DDBJ whole genome shotgun (WGS) entry which is preliminary data.</text>
</comment>
<accession>A0AAW2H7T0</accession>
<comment type="similarity">
    <text evidence="1">Belongs to the eukaryotic ribosomal protein eL13 family.</text>
</comment>
<evidence type="ECO:0000256" key="5">
    <source>
        <dbReference type="ARBA" id="ARBA00035321"/>
    </source>
</evidence>
<gene>
    <name evidence="6" type="ORF">PYX00_011489</name>
</gene>
<keyword evidence="3" id="KW-0687">Ribonucleoprotein</keyword>
<reference evidence="6" key="1">
    <citation type="journal article" date="2024" name="Gigascience">
        <title>Chromosome-level genome of the poultry shaft louse Menopon gallinae provides insight into the host-switching and adaptive evolution of parasitic lice.</title>
        <authorList>
            <person name="Xu Y."/>
            <person name="Ma L."/>
            <person name="Liu S."/>
            <person name="Liang Y."/>
            <person name="Liu Q."/>
            <person name="He Z."/>
            <person name="Tian L."/>
            <person name="Duan Y."/>
            <person name="Cai W."/>
            <person name="Li H."/>
            <person name="Song F."/>
        </authorList>
    </citation>
    <scope>NUCLEOTIDE SEQUENCE</scope>
    <source>
        <strain evidence="6">Cailab_2023a</strain>
    </source>
</reference>